<comment type="caution">
    <text evidence="1">The sequence shown here is derived from an EMBL/GenBank/DDBJ whole genome shotgun (WGS) entry which is preliminary data.</text>
</comment>
<evidence type="ECO:0000313" key="2">
    <source>
        <dbReference type="Proteomes" id="UP000030598"/>
    </source>
</evidence>
<name>A0A0A1ZEJ4_PROMR</name>
<evidence type="ECO:0000313" key="1">
    <source>
        <dbReference type="EMBL" id="KGF87992.1"/>
    </source>
</evidence>
<reference evidence="2" key="1">
    <citation type="journal article" date="2014" name="Sci. Data">
        <title>Genomes of diverse isolates of the marine cyanobacterium Prochlorococcus.</title>
        <authorList>
            <person name="Biller S."/>
            <person name="Berube P."/>
            <person name="Thompson J."/>
            <person name="Kelly L."/>
            <person name="Roggensack S."/>
            <person name="Awad L."/>
            <person name="Roache-Johnson K."/>
            <person name="Ding H."/>
            <person name="Giovannoni S.J."/>
            <person name="Moore L.R."/>
            <person name="Chisholm S.W."/>
        </authorList>
    </citation>
    <scope>NUCLEOTIDE SEQUENCE [LARGE SCALE GENOMIC DNA]</scope>
    <source>
        <strain evidence="2">GP2</strain>
    </source>
</reference>
<protein>
    <submittedName>
        <fullName evidence="1">Uncharacterized protein</fullName>
    </submittedName>
</protein>
<proteinExistence type="predicted"/>
<dbReference type="EMBL" id="JNAH01000004">
    <property type="protein sequence ID" value="KGF87992.1"/>
    <property type="molecule type" value="Genomic_DNA"/>
</dbReference>
<dbReference type="STRING" id="59925.EU91_1030"/>
<dbReference type="AlphaFoldDB" id="A0A0A1ZEJ4"/>
<accession>A0A0A1ZEJ4</accession>
<gene>
    <name evidence="1" type="ORF">EU91_1030</name>
</gene>
<organism evidence="1 2">
    <name type="scientific">Prochlorococcus marinus str. GP2</name>
    <dbReference type="NCBI Taxonomy" id="59925"/>
    <lineage>
        <taxon>Bacteria</taxon>
        <taxon>Bacillati</taxon>
        <taxon>Cyanobacteriota</taxon>
        <taxon>Cyanophyceae</taxon>
        <taxon>Synechococcales</taxon>
        <taxon>Prochlorococcaceae</taxon>
        <taxon>Prochlorococcus</taxon>
    </lineage>
</organism>
<sequence length="55" mass="6451">MTIILITILFVFGLVFSVKSPERKVIDSPIIWKEDYSNISIFRSNKFNFDGKRII</sequence>
<dbReference type="Proteomes" id="UP000030598">
    <property type="component" value="Unassembled WGS sequence"/>
</dbReference>